<dbReference type="InterPro" id="IPR045864">
    <property type="entry name" value="aa-tRNA-synth_II/BPL/LPL"/>
</dbReference>
<name>A0A151AJR7_9EURY</name>
<protein>
    <recommendedName>
        <fullName evidence="1">BPL/LPL catalytic domain-containing protein</fullName>
    </recommendedName>
</protein>
<dbReference type="OrthoDB" id="192160at2157"/>
<evidence type="ECO:0000313" key="2">
    <source>
        <dbReference type="EMBL" id="KYH27864.1"/>
    </source>
</evidence>
<evidence type="ECO:0000259" key="1">
    <source>
        <dbReference type="PROSITE" id="PS51733"/>
    </source>
</evidence>
<comment type="caution">
    <text evidence="2">The sequence shown here is derived from an EMBL/GenBank/DDBJ whole genome shotgun (WGS) entry which is preliminary data.</text>
</comment>
<dbReference type="EMBL" id="LTAZ01000001">
    <property type="protein sequence ID" value="KYH27864.1"/>
    <property type="molecule type" value="Genomic_DNA"/>
</dbReference>
<dbReference type="RefSeq" id="WP_066379147.1">
    <property type="nucleotide sequence ID" value="NZ_LTAZ01000001.1"/>
</dbReference>
<keyword evidence="3" id="KW-1185">Reference proteome</keyword>
<evidence type="ECO:0000313" key="3">
    <source>
        <dbReference type="Proteomes" id="UP000075321"/>
    </source>
</evidence>
<dbReference type="Proteomes" id="UP000075321">
    <property type="component" value="Unassembled WGS sequence"/>
</dbReference>
<dbReference type="SUPFAM" id="SSF55681">
    <property type="entry name" value="Class II aaRS and biotin synthetases"/>
    <property type="match status" value="1"/>
</dbReference>
<sequence length="226" mass="23893">MHVLRGRAGSIEADRRVTAEMLTAAGEEREPAVRVWTPSRQLAFGRRDANGPGYEEARRIAEGRGFPAVERSVGGRAVAYTGSTLAFAHAVPIEDSREGLTARYDGASERVRRALAGLGVETEHGEPPESFCPGTHSLREDGKVVGIAQRVTSRAALVSGIVIVADREEIAGVLSPVYDALSIPFDPGSVGSVARAGGPSDPKAVARAIEDELVGDARATVERVDR</sequence>
<dbReference type="PROSITE" id="PS51733">
    <property type="entry name" value="BPL_LPL_CATALYTIC"/>
    <property type="match status" value="1"/>
</dbReference>
<accession>A0A151AJR7</accession>
<gene>
    <name evidence="2" type="ORF">HAPAU_05390</name>
</gene>
<dbReference type="PATRIC" id="fig|1008153.3.peg.538"/>
<organism evidence="2 3">
    <name type="scientific">Halalkalicoccus paucihalophilus</name>
    <dbReference type="NCBI Taxonomy" id="1008153"/>
    <lineage>
        <taxon>Archaea</taxon>
        <taxon>Methanobacteriati</taxon>
        <taxon>Methanobacteriota</taxon>
        <taxon>Stenosarchaea group</taxon>
        <taxon>Halobacteria</taxon>
        <taxon>Halobacteriales</taxon>
        <taxon>Halococcaceae</taxon>
        <taxon>Halalkalicoccus</taxon>
    </lineage>
</organism>
<dbReference type="Pfam" id="PF21948">
    <property type="entry name" value="LplA-B_cat"/>
    <property type="match status" value="1"/>
</dbReference>
<dbReference type="InterPro" id="IPR004143">
    <property type="entry name" value="BPL_LPL_catalytic"/>
</dbReference>
<feature type="domain" description="BPL/LPL catalytic" evidence="1">
    <location>
        <begin position="27"/>
        <end position="221"/>
    </location>
</feature>
<reference evidence="2 3" key="1">
    <citation type="submission" date="2016-02" db="EMBL/GenBank/DDBJ databases">
        <title>Genome sequence of Halalkalicoccus paucihalophilus DSM 24557.</title>
        <authorList>
            <person name="Poehlein A."/>
            <person name="Daniel R."/>
        </authorList>
    </citation>
    <scope>NUCLEOTIDE SEQUENCE [LARGE SCALE GENOMIC DNA]</scope>
    <source>
        <strain evidence="2 3">DSM 24557</strain>
    </source>
</reference>
<proteinExistence type="predicted"/>
<dbReference type="AlphaFoldDB" id="A0A151AJR7"/>
<dbReference type="Gene3D" id="3.30.930.10">
    <property type="entry name" value="Bira Bifunctional Protein, Domain 2"/>
    <property type="match status" value="1"/>
</dbReference>